<dbReference type="PANTHER" id="PTHR34988">
    <property type="entry name" value="PROTEIN, PUTATIVE-RELATED"/>
    <property type="match status" value="1"/>
</dbReference>
<dbReference type="EMBL" id="DSLG01000007">
    <property type="protein sequence ID" value="HEA87620.1"/>
    <property type="molecule type" value="Genomic_DNA"/>
</dbReference>
<dbReference type="PANTHER" id="PTHR34988:SF1">
    <property type="entry name" value="DNA-BINDING PROTEIN"/>
    <property type="match status" value="1"/>
</dbReference>
<dbReference type="InterPro" id="IPR025707">
    <property type="entry name" value="DNA_bp_PD1"/>
</dbReference>
<name>A0A7C1X452_UNCW3</name>
<keyword evidence="3" id="KW-0238">DNA-binding</keyword>
<dbReference type="CDD" id="cd11378">
    <property type="entry name" value="DUF296"/>
    <property type="match status" value="1"/>
</dbReference>
<dbReference type="PIRSF" id="PIRSF016702">
    <property type="entry name" value="DNA_bp_PD1"/>
    <property type="match status" value="1"/>
</dbReference>
<accession>A0A7C1X452</accession>
<dbReference type="Gene3D" id="3.30.1330.80">
    <property type="entry name" value="Hypothetical protein, similar to alpha- acetolactate decarboxylase, domain 2"/>
    <property type="match status" value="1"/>
</dbReference>
<sequence length="139" mass="15823">MKYRKNGSYYQLRLERDEEIIPALEQFVRKLKLKSGIVIGLGAGSELELGCYDLKTKKYHRRHFPGEYEICSLVGNIAWSEKDPVLHLHAVISNRRLTTYSGHLFAGRVAATCEIAIIPGSEKIQRRLEPDSGLKLLQL</sequence>
<evidence type="ECO:0000259" key="1">
    <source>
        <dbReference type="PROSITE" id="PS51742"/>
    </source>
</evidence>
<dbReference type="EMBL" id="DSTU01000001">
    <property type="protein sequence ID" value="HFJ53077.1"/>
    <property type="molecule type" value="Genomic_DNA"/>
</dbReference>
<gene>
    <name evidence="3" type="ORF">ENP62_01970</name>
    <name evidence="2" type="ORF">ENP94_06400</name>
    <name evidence="4" type="ORF">ENS16_00055</name>
</gene>
<reference evidence="3" key="1">
    <citation type="journal article" date="2020" name="mSystems">
        <title>Genome- and Community-Level Interaction Insights into Carbon Utilization and Element Cycling Functions of Hydrothermarchaeota in Hydrothermal Sediment.</title>
        <authorList>
            <person name="Zhou Z."/>
            <person name="Liu Y."/>
            <person name="Xu W."/>
            <person name="Pan J."/>
            <person name="Luo Z.H."/>
            <person name="Li M."/>
        </authorList>
    </citation>
    <scope>NUCLEOTIDE SEQUENCE [LARGE SCALE GENOMIC DNA]</scope>
    <source>
        <strain evidence="3">SpSt-236</strain>
        <strain evidence="2">SpSt-265</strain>
        <strain evidence="4">SpSt-465</strain>
    </source>
</reference>
<dbReference type="GO" id="GO:0003677">
    <property type="term" value="F:DNA binding"/>
    <property type="evidence" value="ECO:0007669"/>
    <property type="project" value="UniProtKB-KW"/>
</dbReference>
<proteinExistence type="predicted"/>
<evidence type="ECO:0000313" key="4">
    <source>
        <dbReference type="EMBL" id="HFJ53077.1"/>
    </source>
</evidence>
<feature type="domain" description="PPC" evidence="1">
    <location>
        <begin position="4"/>
        <end position="139"/>
    </location>
</feature>
<organism evidence="3">
    <name type="scientific">candidate division WOR-3 bacterium</name>
    <dbReference type="NCBI Taxonomy" id="2052148"/>
    <lineage>
        <taxon>Bacteria</taxon>
        <taxon>Bacteria division WOR-3</taxon>
    </lineage>
</organism>
<dbReference type="EMBL" id="DSKA01000146">
    <property type="protein sequence ID" value="HEE18301.1"/>
    <property type="molecule type" value="Genomic_DNA"/>
</dbReference>
<evidence type="ECO:0000313" key="3">
    <source>
        <dbReference type="EMBL" id="HEE18301.1"/>
    </source>
</evidence>
<dbReference type="PROSITE" id="PS51742">
    <property type="entry name" value="PPC"/>
    <property type="match status" value="1"/>
</dbReference>
<comment type="caution">
    <text evidence="3">The sequence shown here is derived from an EMBL/GenBank/DDBJ whole genome shotgun (WGS) entry which is preliminary data.</text>
</comment>
<dbReference type="InterPro" id="IPR005175">
    <property type="entry name" value="PPC_dom"/>
</dbReference>
<protein>
    <submittedName>
        <fullName evidence="3">DNA-binding protein</fullName>
    </submittedName>
</protein>
<evidence type="ECO:0000313" key="2">
    <source>
        <dbReference type="EMBL" id="HEA87620.1"/>
    </source>
</evidence>
<dbReference type="SUPFAM" id="SSF117856">
    <property type="entry name" value="AF0104/ALDC/Ptd012-like"/>
    <property type="match status" value="1"/>
</dbReference>
<dbReference type="AlphaFoldDB" id="A0A7C1X452"/>
<dbReference type="Pfam" id="PF03479">
    <property type="entry name" value="PCC"/>
    <property type="match status" value="1"/>
</dbReference>